<gene>
    <name evidence="1" type="ORF">ACFY1D_39200</name>
</gene>
<evidence type="ECO:0000313" key="1">
    <source>
        <dbReference type="EMBL" id="MFF4527399.1"/>
    </source>
</evidence>
<dbReference type="Proteomes" id="UP001602058">
    <property type="component" value="Unassembled WGS sequence"/>
</dbReference>
<proteinExistence type="predicted"/>
<comment type="caution">
    <text evidence="1">The sequence shown here is derived from an EMBL/GenBank/DDBJ whole genome shotgun (WGS) entry which is preliminary data.</text>
</comment>
<sequence>MQADRTARIRVSHHQYVLFDTDAEPPSREIDDRLAGNGLVAVNAQGTYAAVTTGTPYGDVEVTFAVSLSPPPLLLDSWDDAVEVSLFFSGQGPMAGEPTTDDVVDVPLFGEPEDHQWWRFRIHARGRNAPSPAATPTAQGTTHEQHLIQVWPAPRAAEIRHKLTDRVSAPTHTTDPHYYAQAKAVEQEHATALRQNLETRLRPVLNATLHRLRNAKEITETSPDPHEGLG</sequence>
<dbReference type="EMBL" id="JBIAWJ010000037">
    <property type="protein sequence ID" value="MFF4527399.1"/>
    <property type="molecule type" value="Genomic_DNA"/>
</dbReference>
<protein>
    <submittedName>
        <fullName evidence="1">Uncharacterized protein</fullName>
    </submittedName>
</protein>
<keyword evidence="2" id="KW-1185">Reference proteome</keyword>
<reference evidence="1 2" key="1">
    <citation type="submission" date="2024-10" db="EMBL/GenBank/DDBJ databases">
        <title>The Natural Products Discovery Center: Release of the First 8490 Sequenced Strains for Exploring Actinobacteria Biosynthetic Diversity.</title>
        <authorList>
            <person name="Kalkreuter E."/>
            <person name="Kautsar S.A."/>
            <person name="Yang D."/>
            <person name="Bader C.D."/>
            <person name="Teijaro C.N."/>
            <person name="Fluegel L."/>
            <person name="Davis C.M."/>
            <person name="Simpson J.R."/>
            <person name="Lauterbach L."/>
            <person name="Steele A.D."/>
            <person name="Gui C."/>
            <person name="Meng S."/>
            <person name="Li G."/>
            <person name="Viehrig K."/>
            <person name="Ye F."/>
            <person name="Su P."/>
            <person name="Kiefer A.F."/>
            <person name="Nichols A."/>
            <person name="Cepeda A.J."/>
            <person name="Yan W."/>
            <person name="Fan B."/>
            <person name="Jiang Y."/>
            <person name="Adhikari A."/>
            <person name="Zheng C.-J."/>
            <person name="Schuster L."/>
            <person name="Cowan T.M."/>
            <person name="Smanski M.J."/>
            <person name="Chevrette M.G."/>
            <person name="De Carvalho L.P.S."/>
            <person name="Shen B."/>
        </authorList>
    </citation>
    <scope>NUCLEOTIDE SEQUENCE [LARGE SCALE GENOMIC DNA]</scope>
    <source>
        <strain evidence="1 2">NPDC001390</strain>
    </source>
</reference>
<name>A0ABW6UV93_9ACTN</name>
<evidence type="ECO:0000313" key="2">
    <source>
        <dbReference type="Proteomes" id="UP001602058"/>
    </source>
</evidence>
<dbReference type="RefSeq" id="WP_351087452.1">
    <property type="nucleotide sequence ID" value="NZ_JBEOZG010000052.1"/>
</dbReference>
<organism evidence="1 2">
    <name type="scientific">Streptomyces bluensis</name>
    <dbReference type="NCBI Taxonomy" id="33897"/>
    <lineage>
        <taxon>Bacteria</taxon>
        <taxon>Bacillati</taxon>
        <taxon>Actinomycetota</taxon>
        <taxon>Actinomycetes</taxon>
        <taxon>Kitasatosporales</taxon>
        <taxon>Streptomycetaceae</taxon>
        <taxon>Streptomyces</taxon>
    </lineage>
</organism>
<accession>A0ABW6UV93</accession>